<dbReference type="EMBL" id="JAEHHL010000015">
    <property type="protein sequence ID" value="MBK0401139.1"/>
    <property type="molecule type" value="Genomic_DNA"/>
</dbReference>
<sequence length="181" mass="19458">MIRAFVGIAIPPQVATRLAAAQLGLPAGRAVPPENFHITLAFLGEQPEPVIEDMHHALGSLRAPRFSLRIDGMDLFGGAQPTILHARIAPDPALVHLRAKVLQAARHTGIQVRGGRYTPHVTLARLGNGLRAEDIAALHGFAAARAGLSSEPFEVEDFILFRSRLGKQGPSYEALADYPLD</sequence>
<gene>
    <name evidence="3" type="primary">thpR</name>
    <name evidence="3" type="ORF">H0I76_18225</name>
</gene>
<reference evidence="3" key="1">
    <citation type="submission" date="2020-12" db="EMBL/GenBank/DDBJ databases">
        <title>Bacterial taxonomy.</title>
        <authorList>
            <person name="Pan X."/>
        </authorList>
    </citation>
    <scope>NUCLEOTIDE SEQUENCE</scope>
    <source>
        <strain evidence="3">M0105</strain>
    </source>
</reference>
<protein>
    <recommendedName>
        <fullName evidence="2">RNA 2',3'-cyclic phosphodiesterase</fullName>
        <shortName evidence="2">RNA 2',3'-CPDase</shortName>
        <ecNumber evidence="2">3.1.4.58</ecNumber>
    </recommendedName>
</protein>
<evidence type="ECO:0000313" key="4">
    <source>
        <dbReference type="Proteomes" id="UP000655420"/>
    </source>
</evidence>
<comment type="caution">
    <text evidence="3">The sequence shown here is derived from an EMBL/GenBank/DDBJ whole genome shotgun (WGS) entry which is preliminary data.</text>
</comment>
<dbReference type="SUPFAM" id="SSF55144">
    <property type="entry name" value="LigT-like"/>
    <property type="match status" value="1"/>
</dbReference>
<dbReference type="NCBIfam" id="TIGR02258">
    <property type="entry name" value="2_5_ligase"/>
    <property type="match status" value="1"/>
</dbReference>
<dbReference type="Proteomes" id="UP000655420">
    <property type="component" value="Unassembled WGS sequence"/>
</dbReference>
<dbReference type="EC" id="3.1.4.58" evidence="2"/>
<accession>A0A8J7MBI8</accession>
<dbReference type="Pfam" id="PF13563">
    <property type="entry name" value="2_5_RNA_ligase2"/>
    <property type="match status" value="1"/>
</dbReference>
<dbReference type="InterPro" id="IPR009097">
    <property type="entry name" value="Cyclic_Pdiesterase"/>
</dbReference>
<evidence type="ECO:0000313" key="3">
    <source>
        <dbReference type="EMBL" id="MBK0401139.1"/>
    </source>
</evidence>
<feature type="short sequence motif" description="HXTX 2" evidence="2">
    <location>
        <begin position="120"/>
        <end position="123"/>
    </location>
</feature>
<dbReference type="HAMAP" id="MF_01940">
    <property type="entry name" value="RNA_CPDase"/>
    <property type="match status" value="1"/>
</dbReference>
<name>A0A8J7MBI8_9RHOB</name>
<feature type="active site" description="Proton acceptor" evidence="2">
    <location>
        <position position="120"/>
    </location>
</feature>
<comment type="function">
    <text evidence="2">Hydrolyzes RNA 2',3'-cyclic phosphodiester to an RNA 2'-phosphomonoester.</text>
</comment>
<dbReference type="RefSeq" id="WP_200613320.1">
    <property type="nucleotide sequence ID" value="NZ_JAEHHL010000015.1"/>
</dbReference>
<keyword evidence="1 2" id="KW-0378">Hydrolase</keyword>
<dbReference type="GO" id="GO:0008664">
    <property type="term" value="F:RNA 2',3'-cyclic 3'-phosphodiesterase activity"/>
    <property type="evidence" value="ECO:0007669"/>
    <property type="project" value="UniProtKB-EC"/>
</dbReference>
<organism evidence="3 4">
    <name type="scientific">Thermohalobaculum xanthum</name>
    <dbReference type="NCBI Taxonomy" id="2753746"/>
    <lineage>
        <taxon>Bacteria</taxon>
        <taxon>Pseudomonadati</taxon>
        <taxon>Pseudomonadota</taxon>
        <taxon>Alphaproteobacteria</taxon>
        <taxon>Rhodobacterales</taxon>
        <taxon>Paracoccaceae</taxon>
        <taxon>Thermohalobaculum</taxon>
    </lineage>
</organism>
<evidence type="ECO:0000256" key="2">
    <source>
        <dbReference type="HAMAP-Rule" id="MF_01940"/>
    </source>
</evidence>
<dbReference type="InterPro" id="IPR004175">
    <property type="entry name" value="RNA_CPDase"/>
</dbReference>
<keyword evidence="4" id="KW-1185">Reference proteome</keyword>
<feature type="short sequence motif" description="HXTX 1" evidence="2">
    <location>
        <begin position="37"/>
        <end position="40"/>
    </location>
</feature>
<comment type="catalytic activity">
    <reaction evidence="2">
        <text>a 3'-end 2',3'-cyclophospho-ribonucleotide-RNA + H2O = a 3'-end 2'-phospho-ribonucleotide-RNA + H(+)</text>
        <dbReference type="Rhea" id="RHEA:11828"/>
        <dbReference type="Rhea" id="RHEA-COMP:10464"/>
        <dbReference type="Rhea" id="RHEA-COMP:17353"/>
        <dbReference type="ChEBI" id="CHEBI:15377"/>
        <dbReference type="ChEBI" id="CHEBI:15378"/>
        <dbReference type="ChEBI" id="CHEBI:83064"/>
        <dbReference type="ChEBI" id="CHEBI:173113"/>
        <dbReference type="EC" id="3.1.4.58"/>
    </reaction>
</comment>
<dbReference type="GO" id="GO:0004113">
    <property type="term" value="F:2',3'-cyclic-nucleotide 3'-phosphodiesterase activity"/>
    <property type="evidence" value="ECO:0007669"/>
    <property type="project" value="InterPro"/>
</dbReference>
<dbReference type="Gene3D" id="3.90.1140.10">
    <property type="entry name" value="Cyclic phosphodiesterase"/>
    <property type="match status" value="1"/>
</dbReference>
<dbReference type="PANTHER" id="PTHR35561:SF1">
    <property type="entry name" value="RNA 2',3'-CYCLIC PHOSPHODIESTERASE"/>
    <property type="match status" value="1"/>
</dbReference>
<dbReference type="PANTHER" id="PTHR35561">
    <property type="entry name" value="RNA 2',3'-CYCLIC PHOSPHODIESTERASE"/>
    <property type="match status" value="1"/>
</dbReference>
<evidence type="ECO:0000256" key="1">
    <source>
        <dbReference type="ARBA" id="ARBA00022801"/>
    </source>
</evidence>
<comment type="similarity">
    <text evidence="2">Belongs to the 2H phosphoesterase superfamily. ThpR family.</text>
</comment>
<dbReference type="AlphaFoldDB" id="A0A8J7MBI8"/>
<feature type="active site" description="Proton donor" evidence="2">
    <location>
        <position position="37"/>
    </location>
</feature>
<proteinExistence type="inferred from homology"/>